<dbReference type="PANTHER" id="PTHR40866">
    <property type="entry name" value="BED-TYPE DOMAIN-CONTAINING PROTEIN"/>
    <property type="match status" value="1"/>
</dbReference>
<name>A0A0W8BVT5_PHYNI</name>
<protein>
    <submittedName>
        <fullName evidence="1">Uncharacterized protein</fullName>
    </submittedName>
</protein>
<accession>A0A0W8BVT5</accession>
<organism evidence="1 2">
    <name type="scientific">Phytophthora nicotianae</name>
    <name type="common">Potato buckeye rot agent</name>
    <name type="synonym">Phytophthora parasitica</name>
    <dbReference type="NCBI Taxonomy" id="4792"/>
    <lineage>
        <taxon>Eukaryota</taxon>
        <taxon>Sar</taxon>
        <taxon>Stramenopiles</taxon>
        <taxon>Oomycota</taxon>
        <taxon>Peronosporomycetes</taxon>
        <taxon>Peronosporales</taxon>
        <taxon>Peronosporaceae</taxon>
        <taxon>Phytophthora</taxon>
    </lineage>
</organism>
<proteinExistence type="predicted"/>
<dbReference type="EMBL" id="LNFO01005927">
    <property type="protein sequence ID" value="KUF75949.1"/>
    <property type="molecule type" value="Genomic_DNA"/>
</dbReference>
<comment type="caution">
    <text evidence="1">The sequence shown here is derived from an EMBL/GenBank/DDBJ whole genome shotgun (WGS) entry which is preliminary data.</text>
</comment>
<sequence>MVHRYFAVLELMGLLSSPACNRRLKKLYADLKDFESVSKALQGENVSLLDVRVWFDGLIEAQPAFAAYIGMAQHKNIVTELVESFRLEYLHQ</sequence>
<gene>
    <name evidence="1" type="ORF">AM587_10000559</name>
</gene>
<dbReference type="AlphaFoldDB" id="A0A0W8BVT5"/>
<reference evidence="1 2" key="1">
    <citation type="submission" date="2015-11" db="EMBL/GenBank/DDBJ databases">
        <title>Genomes and virulence difference between two physiological races of Phytophthora nicotianae.</title>
        <authorList>
            <person name="Liu H."/>
            <person name="Ma X."/>
            <person name="Yu H."/>
            <person name="Fang D."/>
            <person name="Li Y."/>
            <person name="Wang X."/>
            <person name="Wang W."/>
            <person name="Dong Y."/>
            <person name="Xiao B."/>
        </authorList>
    </citation>
    <scope>NUCLEOTIDE SEQUENCE [LARGE SCALE GENOMIC DNA]</scope>
    <source>
        <strain evidence="2">race 0</strain>
    </source>
</reference>
<dbReference type="Proteomes" id="UP000052943">
    <property type="component" value="Unassembled WGS sequence"/>
</dbReference>
<dbReference type="OrthoDB" id="124018at2759"/>
<dbReference type="PANTHER" id="PTHR40866:SF1">
    <property type="entry name" value="BED-TYPE DOMAIN-CONTAINING PROTEIN"/>
    <property type="match status" value="1"/>
</dbReference>
<evidence type="ECO:0000313" key="2">
    <source>
        <dbReference type="Proteomes" id="UP000052943"/>
    </source>
</evidence>
<evidence type="ECO:0000313" key="1">
    <source>
        <dbReference type="EMBL" id="KUF75949.1"/>
    </source>
</evidence>